<dbReference type="PRINTS" id="PR00069">
    <property type="entry name" value="ALDKETRDTASE"/>
</dbReference>
<keyword evidence="1" id="KW-0560">Oxidoreductase</keyword>
<evidence type="ECO:0000256" key="4">
    <source>
        <dbReference type="PIRSR" id="PIRSR000097-3"/>
    </source>
</evidence>
<protein>
    <recommendedName>
        <fullName evidence="5">NADP-dependent oxidoreductase domain-containing protein</fullName>
    </recommendedName>
</protein>
<feature type="site" description="Lowers pKa of active site Tyr" evidence="4">
    <location>
        <position position="82"/>
    </location>
</feature>
<dbReference type="Pfam" id="PF00248">
    <property type="entry name" value="Aldo_ket_red"/>
    <property type="match status" value="1"/>
</dbReference>
<reference evidence="6" key="1">
    <citation type="submission" date="2023-07" db="EMBL/GenBank/DDBJ databases">
        <authorList>
            <consortium name="AG Swart"/>
            <person name="Singh M."/>
            <person name="Singh A."/>
            <person name="Seah K."/>
            <person name="Emmerich C."/>
        </authorList>
    </citation>
    <scope>NUCLEOTIDE SEQUENCE</scope>
    <source>
        <strain evidence="6">DP1</strain>
    </source>
</reference>
<dbReference type="FunFam" id="3.20.20.100:FF:000002">
    <property type="entry name" value="2,5-diketo-D-gluconic acid reductase A"/>
    <property type="match status" value="1"/>
</dbReference>
<evidence type="ECO:0000259" key="5">
    <source>
        <dbReference type="Pfam" id="PF00248"/>
    </source>
</evidence>
<dbReference type="PROSITE" id="PS00063">
    <property type="entry name" value="ALDOKETO_REDUCTASE_3"/>
    <property type="match status" value="1"/>
</dbReference>
<keyword evidence="7" id="KW-1185">Reference proteome</keyword>
<evidence type="ECO:0000256" key="2">
    <source>
        <dbReference type="PIRSR" id="PIRSR000097-1"/>
    </source>
</evidence>
<sequence length="307" mass="35182">MEDLNRYIELNNGNKMPLVGYGTFSGEEEKELHDCIVHAIVELGYRHLDTAKLYGNEEVIGCALQECFEKGIKREDLFITTKVWREDYHDVESAIKESLRKLQLEYLDLYLIHWMVTDIDWKNLDVKGPTMQETWKQMEGIYEEGLSKNIGVSNCPVMMYLDLLAGAKVKPQVNQIETNPHFQQKALIEFTRKFGTESTAYAPIGAQKFTGNGSLFDNEDLKSIADKHGVSVPQICLAWNINRGVAVIPKSTNKDRMKANFEALSITLDEDEMATISKLDKNERFFDPAKWENETGEEDWDNSPIWA</sequence>
<dbReference type="InterPro" id="IPR023210">
    <property type="entry name" value="NADP_OxRdtase_dom"/>
</dbReference>
<dbReference type="SUPFAM" id="SSF51430">
    <property type="entry name" value="NAD(P)-linked oxidoreductase"/>
    <property type="match status" value="1"/>
</dbReference>
<accession>A0AAD1XNG1</accession>
<dbReference type="CDD" id="cd19071">
    <property type="entry name" value="AKR_AKR1-5-like"/>
    <property type="match status" value="1"/>
</dbReference>
<comment type="caution">
    <text evidence="6">The sequence shown here is derived from an EMBL/GenBank/DDBJ whole genome shotgun (WGS) entry which is preliminary data.</text>
</comment>
<organism evidence="6 7">
    <name type="scientific">Euplotes crassus</name>
    <dbReference type="NCBI Taxonomy" id="5936"/>
    <lineage>
        <taxon>Eukaryota</taxon>
        <taxon>Sar</taxon>
        <taxon>Alveolata</taxon>
        <taxon>Ciliophora</taxon>
        <taxon>Intramacronucleata</taxon>
        <taxon>Spirotrichea</taxon>
        <taxon>Hypotrichia</taxon>
        <taxon>Euplotida</taxon>
        <taxon>Euplotidae</taxon>
        <taxon>Moneuplotes</taxon>
    </lineage>
</organism>
<evidence type="ECO:0000313" key="7">
    <source>
        <dbReference type="Proteomes" id="UP001295684"/>
    </source>
</evidence>
<dbReference type="PROSITE" id="PS00798">
    <property type="entry name" value="ALDOKETO_REDUCTASE_1"/>
    <property type="match status" value="1"/>
</dbReference>
<evidence type="ECO:0000256" key="1">
    <source>
        <dbReference type="ARBA" id="ARBA00023002"/>
    </source>
</evidence>
<dbReference type="PIRSF" id="PIRSF000097">
    <property type="entry name" value="AKR"/>
    <property type="match status" value="1"/>
</dbReference>
<feature type="active site" description="Proton donor" evidence="2">
    <location>
        <position position="54"/>
    </location>
</feature>
<name>A0AAD1XNG1_EUPCR</name>
<evidence type="ECO:0000256" key="3">
    <source>
        <dbReference type="PIRSR" id="PIRSR000097-2"/>
    </source>
</evidence>
<dbReference type="InterPro" id="IPR018170">
    <property type="entry name" value="Aldo/ket_reductase_CS"/>
</dbReference>
<dbReference type="PANTHER" id="PTHR11732">
    <property type="entry name" value="ALDO/KETO REDUCTASE"/>
    <property type="match status" value="1"/>
</dbReference>
<dbReference type="InterPro" id="IPR036812">
    <property type="entry name" value="NAD(P)_OxRdtase_dom_sf"/>
</dbReference>
<dbReference type="Proteomes" id="UP001295684">
    <property type="component" value="Unassembled WGS sequence"/>
</dbReference>
<dbReference type="GO" id="GO:0016616">
    <property type="term" value="F:oxidoreductase activity, acting on the CH-OH group of donors, NAD or NADP as acceptor"/>
    <property type="evidence" value="ECO:0007669"/>
    <property type="project" value="UniProtKB-ARBA"/>
</dbReference>
<evidence type="ECO:0000313" key="6">
    <source>
        <dbReference type="EMBL" id="CAI2375842.1"/>
    </source>
</evidence>
<dbReference type="EMBL" id="CAMPGE010017348">
    <property type="protein sequence ID" value="CAI2375842.1"/>
    <property type="molecule type" value="Genomic_DNA"/>
</dbReference>
<dbReference type="InterPro" id="IPR020471">
    <property type="entry name" value="AKR"/>
</dbReference>
<gene>
    <name evidence="6" type="ORF">ECRASSUSDP1_LOCUS17208</name>
</gene>
<proteinExistence type="predicted"/>
<feature type="domain" description="NADP-dependent oxidoreductase" evidence="5">
    <location>
        <begin position="29"/>
        <end position="280"/>
    </location>
</feature>
<feature type="binding site" evidence="3">
    <location>
        <position position="113"/>
    </location>
    <ligand>
        <name>substrate</name>
    </ligand>
</feature>
<dbReference type="AlphaFoldDB" id="A0AAD1XNG1"/>
<dbReference type="Gene3D" id="3.20.20.100">
    <property type="entry name" value="NADP-dependent oxidoreductase domain"/>
    <property type="match status" value="1"/>
</dbReference>